<protein>
    <submittedName>
        <fullName evidence="2">Uncharacterized protein</fullName>
    </submittedName>
</protein>
<proteinExistence type="predicted"/>
<organism evidence="2 3">
    <name type="scientific">Absidia repens</name>
    <dbReference type="NCBI Taxonomy" id="90262"/>
    <lineage>
        <taxon>Eukaryota</taxon>
        <taxon>Fungi</taxon>
        <taxon>Fungi incertae sedis</taxon>
        <taxon>Mucoromycota</taxon>
        <taxon>Mucoromycotina</taxon>
        <taxon>Mucoromycetes</taxon>
        <taxon>Mucorales</taxon>
        <taxon>Cunninghamellaceae</taxon>
        <taxon>Absidia</taxon>
    </lineage>
</organism>
<keyword evidence="3" id="KW-1185">Reference proteome</keyword>
<dbReference type="STRING" id="90262.A0A1X2IGU3"/>
<dbReference type="Proteomes" id="UP000193560">
    <property type="component" value="Unassembled WGS sequence"/>
</dbReference>
<reference evidence="2 3" key="1">
    <citation type="submission" date="2016-07" db="EMBL/GenBank/DDBJ databases">
        <title>Pervasive Adenine N6-methylation of Active Genes in Fungi.</title>
        <authorList>
            <consortium name="DOE Joint Genome Institute"/>
            <person name="Mondo S.J."/>
            <person name="Dannebaum R.O."/>
            <person name="Kuo R.C."/>
            <person name="Labutti K."/>
            <person name="Haridas S."/>
            <person name="Kuo A."/>
            <person name="Salamov A."/>
            <person name="Ahrendt S.R."/>
            <person name="Lipzen A."/>
            <person name="Sullivan W."/>
            <person name="Andreopoulos W.B."/>
            <person name="Clum A."/>
            <person name="Lindquist E."/>
            <person name="Daum C."/>
            <person name="Ramamoorthy G.K."/>
            <person name="Gryganskyi A."/>
            <person name="Culley D."/>
            <person name="Magnuson J.K."/>
            <person name="James T.Y."/>
            <person name="O'Malley M.A."/>
            <person name="Stajich J.E."/>
            <person name="Spatafora J.W."/>
            <person name="Visel A."/>
            <person name="Grigoriev I.V."/>
        </authorList>
    </citation>
    <scope>NUCLEOTIDE SEQUENCE [LARGE SCALE GENOMIC DNA]</scope>
    <source>
        <strain evidence="2 3">NRRL 1336</strain>
    </source>
</reference>
<evidence type="ECO:0000313" key="3">
    <source>
        <dbReference type="Proteomes" id="UP000193560"/>
    </source>
</evidence>
<dbReference type="EMBL" id="MCGE01000011">
    <property type="protein sequence ID" value="ORZ16371.1"/>
    <property type="molecule type" value="Genomic_DNA"/>
</dbReference>
<dbReference type="PANTHER" id="PTHR12894">
    <property type="entry name" value="CNH DOMAIN CONTAINING"/>
    <property type="match status" value="1"/>
</dbReference>
<gene>
    <name evidence="2" type="ORF">BCR42DRAFT_34657</name>
</gene>
<feature type="compositionally biased region" description="Polar residues" evidence="1">
    <location>
        <begin position="1"/>
        <end position="11"/>
    </location>
</feature>
<dbReference type="GO" id="GO:0005737">
    <property type="term" value="C:cytoplasm"/>
    <property type="evidence" value="ECO:0007669"/>
    <property type="project" value="TreeGrafter"/>
</dbReference>
<accession>A0A1X2IGU3</accession>
<dbReference type="GO" id="GO:0016020">
    <property type="term" value="C:membrane"/>
    <property type="evidence" value="ECO:0007669"/>
    <property type="project" value="TreeGrafter"/>
</dbReference>
<dbReference type="GO" id="GO:0006914">
    <property type="term" value="P:autophagy"/>
    <property type="evidence" value="ECO:0007669"/>
    <property type="project" value="TreeGrafter"/>
</dbReference>
<feature type="region of interest" description="Disordered" evidence="1">
    <location>
        <begin position="1"/>
        <end position="23"/>
    </location>
</feature>
<name>A0A1X2IGU3_9FUNG</name>
<comment type="caution">
    <text evidence="2">The sequence shown here is derived from an EMBL/GenBank/DDBJ whole genome shotgun (WGS) entry which is preliminary data.</text>
</comment>
<dbReference type="AlphaFoldDB" id="A0A1X2IGU3"/>
<dbReference type="InterPro" id="IPR032914">
    <property type="entry name" value="Vam6/VPS39/TRAP1"/>
</dbReference>
<dbReference type="OrthoDB" id="10258882at2759"/>
<evidence type="ECO:0000256" key="1">
    <source>
        <dbReference type="SAM" id="MobiDB-lite"/>
    </source>
</evidence>
<evidence type="ECO:0000313" key="2">
    <source>
        <dbReference type="EMBL" id="ORZ16371.1"/>
    </source>
</evidence>
<dbReference type="GO" id="GO:0034058">
    <property type="term" value="P:endosomal vesicle fusion"/>
    <property type="evidence" value="ECO:0007669"/>
    <property type="project" value="TreeGrafter"/>
</dbReference>
<dbReference type="PANTHER" id="PTHR12894:SF27">
    <property type="entry name" value="TRANSFORMING GROWTH FACTOR-BETA RECEPTOR-ASSOCIATED PROTEIN 1"/>
    <property type="match status" value="1"/>
</dbReference>
<sequence length="112" mass="13440">MTPLRTSSLPKQTDDDELSLSGLQLDEETLDPQQLSERRRLFFMLLRTYLAIEDEQLMLTRTLHLLNTQGYYLDAIEVLSIIPDDWPLERLQSFLKHSLRRSLHDYREDKWY</sequence>